<proteinExistence type="predicted"/>
<dbReference type="Pfam" id="PF24750">
    <property type="entry name" value="b-prop_At3g26010-like"/>
    <property type="match status" value="3"/>
</dbReference>
<dbReference type="PROSITE" id="PS50096">
    <property type="entry name" value="IQ"/>
    <property type="match status" value="2"/>
</dbReference>
<evidence type="ECO:0000259" key="1">
    <source>
        <dbReference type="Pfam" id="PF24750"/>
    </source>
</evidence>
<dbReference type="InterPro" id="IPR036047">
    <property type="entry name" value="F-box-like_dom_sf"/>
</dbReference>
<protein>
    <recommendedName>
        <fullName evidence="1">F-box protein At3g26010-like beta-propeller domain-containing protein</fullName>
    </recommendedName>
</protein>
<accession>A0ABQ7Y2T5</accession>
<feature type="domain" description="F-box protein At3g26010-like beta-propeller" evidence="1">
    <location>
        <begin position="718"/>
        <end position="939"/>
    </location>
</feature>
<dbReference type="NCBIfam" id="TIGR01640">
    <property type="entry name" value="F_box_assoc_1"/>
    <property type="match status" value="3"/>
</dbReference>
<evidence type="ECO:0000313" key="2">
    <source>
        <dbReference type="EMBL" id="KAH0861628.1"/>
    </source>
</evidence>
<reference evidence="2 3" key="1">
    <citation type="submission" date="2021-05" db="EMBL/GenBank/DDBJ databases">
        <title>Genome Assembly of Synthetic Allotetraploid Brassica napus Reveals Homoeologous Exchanges between Subgenomes.</title>
        <authorList>
            <person name="Davis J.T."/>
        </authorList>
    </citation>
    <scope>NUCLEOTIDE SEQUENCE [LARGE SCALE GENOMIC DNA]</scope>
    <source>
        <strain evidence="3">cv. Da-Ae</strain>
        <tissue evidence="2">Seedling</tissue>
    </source>
</reference>
<dbReference type="InterPro" id="IPR017451">
    <property type="entry name" value="F-box-assoc_interact_dom"/>
</dbReference>
<dbReference type="PANTHER" id="PTHR31672">
    <property type="entry name" value="BNACNNG10540D PROTEIN"/>
    <property type="match status" value="1"/>
</dbReference>
<keyword evidence="3" id="KW-1185">Reference proteome</keyword>
<dbReference type="InterPro" id="IPR056592">
    <property type="entry name" value="Beta-prop_At3g26010-like"/>
</dbReference>
<feature type="domain" description="F-box protein At3g26010-like beta-propeller" evidence="1">
    <location>
        <begin position="158"/>
        <end position="361"/>
    </location>
</feature>
<feature type="domain" description="F-box protein At3g26010-like beta-propeller" evidence="1">
    <location>
        <begin position="1304"/>
        <end position="1525"/>
    </location>
</feature>
<dbReference type="EMBL" id="JAGKQM010000019">
    <property type="protein sequence ID" value="KAH0861628.1"/>
    <property type="molecule type" value="Genomic_DNA"/>
</dbReference>
<sequence length="1609" mass="185133">MDPDPGLDASPGPSIHVDIMSLRGSRLTKLSSPHYSFSMSCSVRAKTRLGMESNPSVHEVLNTFDTLSEILLLLPPEETYKLILVSKRWLQIISSPFFRHAYLARWKPNFHLIGFFISNTSYVGKKHVERVRRPRSESSMPLLSTSSLGDEVETSGALKKLGYYIDSSNGVLLCGRHPKAYYLWDPVTRKQHKIPRHRVHFEEVCMSLITEDCPVEGFSYKVVRGECVSYAAHSNKVRVEIYSSKTTTWSYSELVCNEAVSLTPWTAGRVIKGVVYWHATGGKVAIYDTEDEEKKIDVIKLPKTFNYDEQVLGESSDGCLQYGWSNKSVMEIWKLEKVGEVLEWSIQFKVNFKAMWRLNPVESARFSTRTKETQLLAFFNQNSDSVFIRCDSHICVFDTKTQRVEEVQYQGRGSSFVWDYCKVLPYFQLSWPCVFDSPEVQIDGGSGEEATWKEMVLFCATRTEKSDQPKAMIPMSIYTYTAFHELKHKQKSHICRRSWFGWIKRLFICEAKAKSEKPRRLRWVLRRLKLRHQIATPTQETRTLNKATEDQRKHAMNVAIATAAAAEAAVAGLQPPRQLLRLQAIVRGRAVRRKVSSNKASTSSLIQRKHLSKTKTEIKEELKIPKRSMCNGQNGWDSSALTKEDIKAIRLRKQEGAVKRERMLKYSRSHRERRSPHMLLESLYTTDMGMRSCRLEHWGESKSEMVVVPTKVKLRTLQRQDSENILGDEVETSGALKKLGYYIDSSTGVLLCGRHPKAYYLWDPVTRKQHKIPRHRVHFEEVCMSLITEDCPVEGFSYKVVRGECVSYAAHSNKVRVEIYSSKTTTWGYSELACNEAVSLTPWTAGRVIKGVVYWHTTGGKVAIYDTEDEEKRIDVIKLPKTFNYDEQVLGESSDGCLQYGWSNKSVMEIWKLEKVGEVLEWSIQFKVNFKAMWRLNPVESARFSTRTKETQLLAFFNQNSDSVFIRCDSHICVFDTKTQRVEEVQYQGRGSSFVWDYCKVLPYFQLSWPCVFDSPEVQIDGGSGEEATWKEMVLFCATRTEKSDQPKAMIPMSIYTYTAFHELKHKQKSHICVISGDPDLRRSWFGWIKRLFICEAKAKSEKPRRLRWVLRRLKLRHQIATPTQETRTLNKATEDQRKHAMNVAIATAAAAEAAVAGLQPPRQLLRLQAIVRGRAVRRKVSSNKASTSSLIQRKHLSKTKTEIKEELKIPKRSMCNGQNGWDSSALTKEDIKAIRLRKQEGAVKRERMLKYSRSHRERRSPHMLLESLYTTDMGMRSCRLEHWGESKSEMVVVPTKVKLRTLQRQDSENILGDEVETSGALKKLGYYIDSSTGVLLCGRHPKAYYLWDPVTRKQHKIPRHRVHFEEVCMSLITEDCPVEGFSYKVVRGECVSYAAHSNKVRVEIYSSKTTTWGYSELACNEAVSLTPWTAGRVIKGVVYWHTTGGKVAIYDTEDEEKRIDVIKLPKTFNYDEQVLGESSDGCLQYGWSNKSVMEIWKLEKVGEVLEWSIQFKVNFKAMWRLNPVESARFSTRTKETQLLAFFNQNSDSVFIRCDSHICVFDTKTQRVEEVQYQGRGSSFVWDYCKVLPYFQLSWPCSSSSSLLEEGNI</sequence>
<dbReference type="InterPro" id="IPR050796">
    <property type="entry name" value="SCF_F-box_component"/>
</dbReference>
<gene>
    <name evidence="2" type="ORF">HID58_089889</name>
</gene>
<dbReference type="PANTHER" id="PTHR31672:SF9">
    <property type="entry name" value="F-BOX DOMAIN-CONTAINING PROTEIN"/>
    <property type="match status" value="1"/>
</dbReference>
<comment type="caution">
    <text evidence="2">The sequence shown here is derived from an EMBL/GenBank/DDBJ whole genome shotgun (WGS) entry which is preliminary data.</text>
</comment>
<evidence type="ECO:0000313" key="3">
    <source>
        <dbReference type="Proteomes" id="UP000824890"/>
    </source>
</evidence>
<name>A0ABQ7Y2T5_BRANA</name>
<organism evidence="2 3">
    <name type="scientific">Brassica napus</name>
    <name type="common">Rape</name>
    <dbReference type="NCBI Taxonomy" id="3708"/>
    <lineage>
        <taxon>Eukaryota</taxon>
        <taxon>Viridiplantae</taxon>
        <taxon>Streptophyta</taxon>
        <taxon>Embryophyta</taxon>
        <taxon>Tracheophyta</taxon>
        <taxon>Spermatophyta</taxon>
        <taxon>Magnoliopsida</taxon>
        <taxon>eudicotyledons</taxon>
        <taxon>Gunneridae</taxon>
        <taxon>Pentapetalae</taxon>
        <taxon>rosids</taxon>
        <taxon>malvids</taxon>
        <taxon>Brassicales</taxon>
        <taxon>Brassicaceae</taxon>
        <taxon>Brassiceae</taxon>
        <taxon>Brassica</taxon>
    </lineage>
</organism>
<dbReference type="Proteomes" id="UP000824890">
    <property type="component" value="Unassembled WGS sequence"/>
</dbReference>
<dbReference type="SUPFAM" id="SSF81383">
    <property type="entry name" value="F-box domain"/>
    <property type="match status" value="1"/>
</dbReference>